<evidence type="ECO:0000313" key="3">
    <source>
        <dbReference type="Proteomes" id="UP001595882"/>
    </source>
</evidence>
<dbReference type="SUPFAM" id="SSF81606">
    <property type="entry name" value="PP2C-like"/>
    <property type="match status" value="1"/>
</dbReference>
<reference evidence="3" key="1">
    <citation type="journal article" date="2019" name="Int. J. Syst. Evol. Microbiol.">
        <title>The Global Catalogue of Microorganisms (GCM) 10K type strain sequencing project: providing services to taxonomists for standard genome sequencing and annotation.</title>
        <authorList>
            <consortium name="The Broad Institute Genomics Platform"/>
            <consortium name="The Broad Institute Genome Sequencing Center for Infectious Disease"/>
            <person name="Wu L."/>
            <person name="Ma J."/>
        </authorList>
    </citation>
    <scope>NUCLEOTIDE SEQUENCE [LARGE SCALE GENOMIC DNA]</scope>
    <source>
        <strain evidence="3">CCUG 37865</strain>
    </source>
</reference>
<feature type="domain" description="PPM-type phosphatase" evidence="1">
    <location>
        <begin position="3"/>
        <end position="244"/>
    </location>
</feature>
<dbReference type="InterPro" id="IPR001932">
    <property type="entry name" value="PPM-type_phosphatase-like_dom"/>
</dbReference>
<dbReference type="PROSITE" id="PS51746">
    <property type="entry name" value="PPM_2"/>
    <property type="match status" value="1"/>
</dbReference>
<sequence>MLKYYYRSDKGKVREINEDAVAVYEQSAEGFVLAVVADGMGGHQAGDVASKMAIEELNKAWQNDHQDINTKKSAEKWLENAVLQANNRVYEYALSNSSLTGMGTTIVASVCSNDFLVIAHIGDSRAYLIYQDQWKQITKDHSLVGELVRTGQLSEEDALVHPRKNVILKALGTEKNVTPDIYSAVWEESSILLLCTDGLTNKISDKEIHQLLWQDCSQQTVDQLIKLANDRGGEDNITVAVINHQDKEVGDSHC</sequence>
<gene>
    <name evidence="2" type="ORF">ACFOY7_16280</name>
</gene>
<dbReference type="InterPro" id="IPR015655">
    <property type="entry name" value="PP2C"/>
</dbReference>
<dbReference type="SMART" id="SM00331">
    <property type="entry name" value="PP2C_SIG"/>
    <property type="match status" value="1"/>
</dbReference>
<dbReference type="EMBL" id="JBHSDT010000008">
    <property type="protein sequence ID" value="MFC4404626.1"/>
    <property type="molecule type" value="Genomic_DNA"/>
</dbReference>
<accession>A0ABV8X174</accession>
<dbReference type="InterPro" id="IPR036457">
    <property type="entry name" value="PPM-type-like_dom_sf"/>
</dbReference>
<dbReference type="NCBIfam" id="NF033484">
    <property type="entry name" value="Stp1_PP2C_phos"/>
    <property type="match status" value="1"/>
</dbReference>
<organism evidence="2 3">
    <name type="scientific">Gracilibacillus xinjiangensis</name>
    <dbReference type="NCBI Taxonomy" id="1193282"/>
    <lineage>
        <taxon>Bacteria</taxon>
        <taxon>Bacillati</taxon>
        <taxon>Bacillota</taxon>
        <taxon>Bacilli</taxon>
        <taxon>Bacillales</taxon>
        <taxon>Bacillaceae</taxon>
        <taxon>Gracilibacillus</taxon>
    </lineage>
</organism>
<name>A0ABV8X174_9BACI</name>
<evidence type="ECO:0000313" key="2">
    <source>
        <dbReference type="EMBL" id="MFC4404626.1"/>
    </source>
</evidence>
<dbReference type="Gene3D" id="3.60.40.10">
    <property type="entry name" value="PPM-type phosphatase domain"/>
    <property type="match status" value="1"/>
</dbReference>
<comment type="caution">
    <text evidence="2">The sequence shown here is derived from an EMBL/GenBank/DDBJ whole genome shotgun (WGS) entry which is preliminary data.</text>
</comment>
<dbReference type="CDD" id="cd00143">
    <property type="entry name" value="PP2Cc"/>
    <property type="match status" value="1"/>
</dbReference>
<evidence type="ECO:0000259" key="1">
    <source>
        <dbReference type="PROSITE" id="PS51746"/>
    </source>
</evidence>
<dbReference type="RefSeq" id="WP_390253461.1">
    <property type="nucleotide sequence ID" value="NZ_JBHSDT010000008.1"/>
</dbReference>
<dbReference type="PANTHER" id="PTHR47992">
    <property type="entry name" value="PROTEIN PHOSPHATASE"/>
    <property type="match status" value="1"/>
</dbReference>
<dbReference type="SMART" id="SM00332">
    <property type="entry name" value="PP2Cc"/>
    <property type="match status" value="1"/>
</dbReference>
<dbReference type="Pfam" id="PF13672">
    <property type="entry name" value="PP2C_2"/>
    <property type="match status" value="1"/>
</dbReference>
<dbReference type="Proteomes" id="UP001595882">
    <property type="component" value="Unassembled WGS sequence"/>
</dbReference>
<proteinExistence type="predicted"/>
<protein>
    <submittedName>
        <fullName evidence="2">Stp1/IreP family PP2C-type Ser/Thr phosphatase</fullName>
    </submittedName>
</protein>
<keyword evidence="3" id="KW-1185">Reference proteome</keyword>